<organism evidence="2 3">
    <name type="scientific">Sphingosinicella microcystinivorans</name>
    <dbReference type="NCBI Taxonomy" id="335406"/>
    <lineage>
        <taxon>Bacteria</taxon>
        <taxon>Pseudomonadati</taxon>
        <taxon>Pseudomonadota</taxon>
        <taxon>Alphaproteobacteria</taxon>
        <taxon>Sphingomonadales</taxon>
        <taxon>Sphingosinicellaceae</taxon>
        <taxon>Sphingosinicella</taxon>
    </lineage>
</organism>
<dbReference type="Gene3D" id="1.10.150.240">
    <property type="entry name" value="Putative phosphatase, domain 2"/>
    <property type="match status" value="1"/>
</dbReference>
<dbReference type="InterPro" id="IPR011945">
    <property type="entry name" value="HAD-SF_ppase_IA/epoxid_hydro_N"/>
</dbReference>
<evidence type="ECO:0000256" key="1">
    <source>
        <dbReference type="ARBA" id="ARBA00022990"/>
    </source>
</evidence>
<dbReference type="Proteomes" id="UP000276029">
    <property type="component" value="Unassembled WGS sequence"/>
</dbReference>
<dbReference type="Pfam" id="PF00702">
    <property type="entry name" value="Hydrolase"/>
    <property type="match status" value="1"/>
</dbReference>
<dbReference type="NCBIfam" id="TIGR01509">
    <property type="entry name" value="HAD-SF-IA-v3"/>
    <property type="match status" value="1"/>
</dbReference>
<dbReference type="SUPFAM" id="SSF56784">
    <property type="entry name" value="HAD-like"/>
    <property type="match status" value="1"/>
</dbReference>
<name>A0ABX9SYT9_SPHMI</name>
<dbReference type="InterPro" id="IPR023198">
    <property type="entry name" value="PGP-like_dom2"/>
</dbReference>
<dbReference type="CDD" id="cd02603">
    <property type="entry name" value="HAD_sEH-N_like"/>
    <property type="match status" value="1"/>
</dbReference>
<dbReference type="InterPro" id="IPR052898">
    <property type="entry name" value="ACAD10-like"/>
</dbReference>
<dbReference type="SFLD" id="SFLDG01129">
    <property type="entry name" value="C1.5:_HAD__Beta-PGM__Phosphata"/>
    <property type="match status" value="1"/>
</dbReference>
<dbReference type="PANTHER" id="PTHR47829">
    <property type="entry name" value="HYDROLASE, PUTATIVE (AFU_ORTHOLOGUE AFUA_1G12880)-RELATED"/>
    <property type="match status" value="1"/>
</dbReference>
<accession>A0ABX9SYT9</accession>
<dbReference type="InterPro" id="IPR006439">
    <property type="entry name" value="HAD-SF_hydro_IA"/>
</dbReference>
<dbReference type="InterPro" id="IPR036412">
    <property type="entry name" value="HAD-like_sf"/>
</dbReference>
<reference evidence="2 3" key="1">
    <citation type="submission" date="2018-10" db="EMBL/GenBank/DDBJ databases">
        <title>Genomic Encyclopedia of Type Strains, Phase IV (KMG-IV): sequencing the most valuable type-strain genomes for metagenomic binning, comparative biology and taxonomic classification.</title>
        <authorList>
            <person name="Goeker M."/>
        </authorList>
    </citation>
    <scope>NUCLEOTIDE SEQUENCE [LARGE SCALE GENOMIC DNA]</scope>
    <source>
        <strain evidence="2 3">DSM 19791</strain>
    </source>
</reference>
<dbReference type="PANTHER" id="PTHR47829:SF1">
    <property type="entry name" value="HAD FAMILY PHOSPHATASE"/>
    <property type="match status" value="1"/>
</dbReference>
<keyword evidence="1" id="KW-0007">Acetylation</keyword>
<dbReference type="InterPro" id="IPR023214">
    <property type="entry name" value="HAD_sf"/>
</dbReference>
<dbReference type="SFLD" id="SFLDS00003">
    <property type="entry name" value="Haloacid_Dehalogenase"/>
    <property type="match status" value="1"/>
</dbReference>
<gene>
    <name evidence="2" type="ORF">DFR51_2306</name>
</gene>
<keyword evidence="2" id="KW-0378">Hydrolase</keyword>
<keyword evidence="3" id="KW-1185">Reference proteome</keyword>
<dbReference type="EMBL" id="RBWX01000008">
    <property type="protein sequence ID" value="RKS89092.1"/>
    <property type="molecule type" value="Genomic_DNA"/>
</dbReference>
<sequence>MRCVRGRTEWTGIVRPEIAAVLWDFGGVITSSPFEAFNRYEASRGLPRDSIRRINAADPDRNAWARLERSEIDADTFDALFAEEAAAQGYQIAGRDVLSLLAGDIRPAMVAALDMLKDAGFRLGCITNNAKVGRGAGMSADPEKAAAVAAILARFEHVIESAKVGVRKPDPKIYRMMCDALGVAPEACVYLDDLGINCKPAAAMGMAAIKVTSEAQALADLARLTGLEFPGFSAKVQTQAL</sequence>
<evidence type="ECO:0000313" key="3">
    <source>
        <dbReference type="Proteomes" id="UP000276029"/>
    </source>
</evidence>
<comment type="caution">
    <text evidence="2">The sequence shown here is derived from an EMBL/GenBank/DDBJ whole genome shotgun (WGS) entry which is preliminary data.</text>
</comment>
<dbReference type="GO" id="GO:0016787">
    <property type="term" value="F:hydrolase activity"/>
    <property type="evidence" value="ECO:0007669"/>
    <property type="project" value="UniProtKB-KW"/>
</dbReference>
<dbReference type="Gene3D" id="3.40.50.1000">
    <property type="entry name" value="HAD superfamily/HAD-like"/>
    <property type="match status" value="1"/>
</dbReference>
<protein>
    <submittedName>
        <fullName evidence="2">Hydrolase of the HAD superfamily</fullName>
    </submittedName>
</protein>
<proteinExistence type="predicted"/>
<dbReference type="NCBIfam" id="TIGR02247">
    <property type="entry name" value="HAD-1A3-hyp"/>
    <property type="match status" value="1"/>
</dbReference>
<evidence type="ECO:0000313" key="2">
    <source>
        <dbReference type="EMBL" id="RKS89092.1"/>
    </source>
</evidence>